<feature type="compositionally biased region" description="Polar residues" evidence="1">
    <location>
        <begin position="96"/>
        <end position="106"/>
    </location>
</feature>
<sequence length="246" mass="27321">MKEEWWLTAAVSDDRLVAELLVRLKDSSLTAFVNPLPPSTWGARQPRSSVEKKRDARRRSSPTTPLSWSATASPSDFYDDSSTDPSLLSDRLRSKISASTESPTASSKRHPKKKTFEELKDEESSLLTERTHLKKELAALQLTFVEQRSINDDLKRRKLDLPVESGTNSEANSVEPKEQNTNRDAASEATSSNVSRQVKCEETSEEPPSCSSHQRGGTSQVPIFVLPDLNIMPDEDCDPEGMVGMS</sequence>
<dbReference type="OrthoDB" id="1724644at2759"/>
<feature type="region of interest" description="Disordered" evidence="1">
    <location>
        <begin position="31"/>
        <end position="126"/>
    </location>
</feature>
<evidence type="ECO:0000313" key="2">
    <source>
        <dbReference type="EMBL" id="KAJ8450410.1"/>
    </source>
</evidence>
<comment type="caution">
    <text evidence="2">The sequence shown here is derived from an EMBL/GenBank/DDBJ whole genome shotgun (WGS) entry which is preliminary data.</text>
</comment>
<protein>
    <submittedName>
        <fullName evidence="2">Uncharacterized protein</fullName>
    </submittedName>
</protein>
<feature type="compositionally biased region" description="Polar residues" evidence="1">
    <location>
        <begin position="182"/>
        <end position="196"/>
    </location>
</feature>
<dbReference type="PANTHER" id="PTHR35099:SF2">
    <property type="entry name" value="OS02G0182700 PROTEIN"/>
    <property type="match status" value="1"/>
</dbReference>
<dbReference type="EMBL" id="JAKOGI010000015">
    <property type="protein sequence ID" value="KAJ8450410.1"/>
    <property type="molecule type" value="Genomic_DNA"/>
</dbReference>
<reference evidence="2" key="1">
    <citation type="submission" date="2022-04" db="EMBL/GenBank/DDBJ databases">
        <title>Carnegiea gigantea Genome sequencing and assembly v2.</title>
        <authorList>
            <person name="Copetti D."/>
            <person name="Sanderson M.J."/>
            <person name="Burquez A."/>
            <person name="Wojciechowski M.F."/>
        </authorList>
    </citation>
    <scope>NUCLEOTIDE SEQUENCE</scope>
    <source>
        <strain evidence="2">SGP5-SGP5p</strain>
        <tissue evidence="2">Aerial part</tissue>
    </source>
</reference>
<keyword evidence="3" id="KW-1185">Reference proteome</keyword>
<dbReference type="Proteomes" id="UP001153076">
    <property type="component" value="Unassembled WGS sequence"/>
</dbReference>
<name>A0A9Q1KV13_9CARY</name>
<evidence type="ECO:0000313" key="3">
    <source>
        <dbReference type="Proteomes" id="UP001153076"/>
    </source>
</evidence>
<proteinExistence type="predicted"/>
<dbReference type="AlphaFoldDB" id="A0A9Q1KV13"/>
<gene>
    <name evidence="2" type="ORF">Cgig2_002095</name>
</gene>
<feature type="compositionally biased region" description="Polar residues" evidence="1">
    <location>
        <begin position="61"/>
        <end position="74"/>
    </location>
</feature>
<feature type="region of interest" description="Disordered" evidence="1">
    <location>
        <begin position="161"/>
        <end position="221"/>
    </location>
</feature>
<accession>A0A9Q1KV13</accession>
<evidence type="ECO:0000256" key="1">
    <source>
        <dbReference type="SAM" id="MobiDB-lite"/>
    </source>
</evidence>
<organism evidence="2 3">
    <name type="scientific">Carnegiea gigantea</name>
    <dbReference type="NCBI Taxonomy" id="171969"/>
    <lineage>
        <taxon>Eukaryota</taxon>
        <taxon>Viridiplantae</taxon>
        <taxon>Streptophyta</taxon>
        <taxon>Embryophyta</taxon>
        <taxon>Tracheophyta</taxon>
        <taxon>Spermatophyta</taxon>
        <taxon>Magnoliopsida</taxon>
        <taxon>eudicotyledons</taxon>
        <taxon>Gunneridae</taxon>
        <taxon>Pentapetalae</taxon>
        <taxon>Caryophyllales</taxon>
        <taxon>Cactineae</taxon>
        <taxon>Cactaceae</taxon>
        <taxon>Cactoideae</taxon>
        <taxon>Echinocereeae</taxon>
        <taxon>Carnegiea</taxon>
    </lineage>
</organism>
<dbReference type="PANTHER" id="PTHR35099">
    <property type="entry name" value="OS02G0182700 PROTEIN"/>
    <property type="match status" value="1"/>
</dbReference>